<dbReference type="InterPro" id="IPR055259">
    <property type="entry name" value="YkvP/CgeB_Glyco_trans-like"/>
</dbReference>
<comment type="caution">
    <text evidence="2">The sequence shown here is derived from an EMBL/GenBank/DDBJ whole genome shotgun (WGS) entry which is preliminary data.</text>
</comment>
<dbReference type="Pfam" id="PF13524">
    <property type="entry name" value="Glyco_trans_1_2"/>
    <property type="match status" value="1"/>
</dbReference>
<evidence type="ECO:0000313" key="3">
    <source>
        <dbReference type="Proteomes" id="UP000490800"/>
    </source>
</evidence>
<dbReference type="EMBL" id="RHLK01000001">
    <property type="protein sequence ID" value="MVO98401.1"/>
    <property type="molecule type" value="Genomic_DNA"/>
</dbReference>
<evidence type="ECO:0000259" key="1">
    <source>
        <dbReference type="Pfam" id="PF13524"/>
    </source>
</evidence>
<proteinExistence type="predicted"/>
<dbReference type="GO" id="GO:0016740">
    <property type="term" value="F:transferase activity"/>
    <property type="evidence" value="ECO:0007669"/>
    <property type="project" value="UniProtKB-KW"/>
</dbReference>
<dbReference type="RefSeq" id="WP_157332550.1">
    <property type="nucleotide sequence ID" value="NZ_RHLK01000001.1"/>
</dbReference>
<dbReference type="AlphaFoldDB" id="A0A7X3JXV5"/>
<dbReference type="OrthoDB" id="2653316at2"/>
<sequence>MKKNNSKKKPPSAKTPNKWIVNEVKKTLNKELKPVKLTMSAYQTSMKHGLLLLRDLHDQDFNKKKVIYKDLNILLLVPTIKTKNAPNEIALEEQLRHLVKQVRAIKYAHNLSDSLSPNDVDLILVIGGEESLPPEHEALLRTSPVKKAVWMSDKEGLSSVELQLAPLFDYVLTQNPANVAAYRSLRCKQCHYVPFAVNTDVYFPKQVDSGFLSDVLIVGDAITNENLYSFVHSGALSDKKVRVYGKGWDAADSLLPISSQEDLADYYNGAKIVINTCSSLHQMLEISACGTFQLIQRHPELNPHILTGELESFDTLAELSDKFAYYTSNIDQRRLAASRALANNKYNHSYLQKGMQLLDTVFH</sequence>
<reference evidence="2 3" key="1">
    <citation type="journal article" date="2019" name="Microorganisms">
        <title>Paenibacillus lutrae sp. nov., A Chitinolytic Species Isolated from A River Otter in Castril Natural Park, Granada, Spain.</title>
        <authorList>
            <person name="Rodriguez M."/>
            <person name="Reina J.C."/>
            <person name="Bejar V."/>
            <person name="Llamas I."/>
        </authorList>
    </citation>
    <scope>NUCLEOTIDE SEQUENCE [LARGE SCALE GENOMIC DNA]</scope>
    <source>
        <strain evidence="2 3">N10</strain>
    </source>
</reference>
<evidence type="ECO:0000313" key="2">
    <source>
        <dbReference type="EMBL" id="MVO98401.1"/>
    </source>
</evidence>
<name>A0A7X3JXV5_9BACL</name>
<feature type="domain" description="Spore protein YkvP/CgeB glycosyl transferase-like" evidence="1">
    <location>
        <begin position="238"/>
        <end position="359"/>
    </location>
</feature>
<keyword evidence="3" id="KW-1185">Reference proteome</keyword>
<dbReference type="Proteomes" id="UP000490800">
    <property type="component" value="Unassembled WGS sequence"/>
</dbReference>
<keyword evidence="2" id="KW-0808">Transferase</keyword>
<gene>
    <name evidence="2" type="ORF">EDM21_02435</name>
</gene>
<organism evidence="2 3">
    <name type="scientific">Paenibacillus lutrae</name>
    <dbReference type="NCBI Taxonomy" id="2078573"/>
    <lineage>
        <taxon>Bacteria</taxon>
        <taxon>Bacillati</taxon>
        <taxon>Bacillota</taxon>
        <taxon>Bacilli</taxon>
        <taxon>Bacillales</taxon>
        <taxon>Paenibacillaceae</taxon>
        <taxon>Paenibacillus</taxon>
    </lineage>
</organism>
<protein>
    <submittedName>
        <fullName evidence="2">Glycosyltransferase</fullName>
    </submittedName>
</protein>
<accession>A0A7X3JXV5</accession>